<feature type="region of interest" description="Disordered" evidence="1">
    <location>
        <begin position="1"/>
        <end position="25"/>
    </location>
</feature>
<comment type="caution">
    <text evidence="3">The sequence shown here is derived from an EMBL/GenBank/DDBJ whole genome shotgun (WGS) entry which is preliminary data.</text>
</comment>
<dbReference type="EMBL" id="SDPQ02000002">
    <property type="protein sequence ID" value="KAA1397927.1"/>
    <property type="molecule type" value="Genomic_DNA"/>
</dbReference>
<feature type="domain" description="Luciferase" evidence="2">
    <location>
        <begin position="78"/>
        <end position="145"/>
    </location>
</feature>
<accession>A0A5M4FEZ7</accession>
<reference evidence="3" key="1">
    <citation type="submission" date="2019-09" db="EMBL/GenBank/DDBJ databases">
        <authorList>
            <person name="Li J."/>
        </authorList>
    </citation>
    <scope>NUCLEOTIDE SEQUENCE [LARGE SCALE GENOMIC DNA]</scope>
    <source>
        <strain evidence="3">JCM 14732</strain>
    </source>
</reference>
<dbReference type="PANTHER" id="PTHR38695">
    <property type="entry name" value="AMINO ACID PERMEASE_ SLC12A DOMAIN-CONTAINING PROTEIN"/>
    <property type="match status" value="1"/>
</dbReference>
<dbReference type="AlphaFoldDB" id="A0A5M4FEZ7"/>
<dbReference type="OrthoDB" id="822427at2"/>
<gene>
    <name evidence="3" type="ORF">ESP70_011365</name>
</gene>
<dbReference type="InterPro" id="IPR040841">
    <property type="entry name" value="Luciferase_dom"/>
</dbReference>
<dbReference type="InterPro" id="IPR048273">
    <property type="entry name" value="Luciferase"/>
</dbReference>
<evidence type="ECO:0000313" key="3">
    <source>
        <dbReference type="EMBL" id="KAA1397927.1"/>
    </source>
</evidence>
<organism evidence="3 4">
    <name type="scientific">Aeromicrobium ginsengisoli</name>
    <dbReference type="NCBI Taxonomy" id="363867"/>
    <lineage>
        <taxon>Bacteria</taxon>
        <taxon>Bacillati</taxon>
        <taxon>Actinomycetota</taxon>
        <taxon>Actinomycetes</taxon>
        <taxon>Propionibacteriales</taxon>
        <taxon>Nocardioidaceae</taxon>
        <taxon>Aeromicrobium</taxon>
    </lineage>
</organism>
<dbReference type="RefSeq" id="WP_149689366.1">
    <property type="nucleotide sequence ID" value="NZ_SDPQ02000002.1"/>
</dbReference>
<dbReference type="Proteomes" id="UP000380867">
    <property type="component" value="Unassembled WGS sequence"/>
</dbReference>
<dbReference type="Pfam" id="PF17648">
    <property type="entry name" value="Luciferase"/>
    <property type="match status" value="1"/>
</dbReference>
<evidence type="ECO:0000256" key="1">
    <source>
        <dbReference type="SAM" id="MobiDB-lite"/>
    </source>
</evidence>
<name>A0A5M4FEZ7_9ACTN</name>
<evidence type="ECO:0000259" key="2">
    <source>
        <dbReference type="Pfam" id="PF17648"/>
    </source>
</evidence>
<evidence type="ECO:0000313" key="4">
    <source>
        <dbReference type="Proteomes" id="UP000380867"/>
    </source>
</evidence>
<feature type="compositionally biased region" description="Polar residues" evidence="1">
    <location>
        <begin position="13"/>
        <end position="25"/>
    </location>
</feature>
<dbReference type="PANTHER" id="PTHR38695:SF1">
    <property type="entry name" value="AMINO ACID PERMEASE_ SLC12A DOMAIN-CONTAINING PROTEIN"/>
    <property type="match status" value="1"/>
</dbReference>
<keyword evidence="4" id="KW-1185">Reference proteome</keyword>
<protein>
    <submittedName>
        <fullName evidence="3">Phospholipase</fullName>
    </submittedName>
</protein>
<proteinExistence type="predicted"/>
<sequence>MRPLAPRHGPRPETTSKIPHSQIDQQPVDSRYLDGVIDEAANWPGVSLGESGISVEGARALMLTDDATGGPAEAFMVGSEFCHGHAQGDHSLHLTLPVELARSGAEAGWLEPHFLALTGQLPPTHVMLYAPRDHDEAAIGLELVHTSYQFALGVLAWASTTAPSEDQS</sequence>